<evidence type="ECO:0000313" key="1">
    <source>
        <dbReference type="EMBL" id="RNB59438.1"/>
    </source>
</evidence>
<dbReference type="AlphaFoldDB" id="A0A3M8B7N6"/>
<protein>
    <submittedName>
        <fullName evidence="1">Uncharacterized protein</fullName>
    </submittedName>
</protein>
<name>A0A3M8B7N6_9BACL</name>
<evidence type="ECO:0000313" key="2">
    <source>
        <dbReference type="Proteomes" id="UP000268829"/>
    </source>
</evidence>
<dbReference type="RefSeq" id="WP_122903605.1">
    <property type="nucleotide sequence ID" value="NZ_RHHS01000013.1"/>
</dbReference>
<sequence>MTKTATSANTLEEIIRMIPVEVNMIKEIDFDREIENKNNKPYVYYNVNSGELKVFRVCRKNLETVLVAYDYGLLQSPYVSNFEAHLFLDKERDGKAIKVLPSEVQKQIRNSMFGCASFNNATEFQTVLLLIKDKINWVL</sequence>
<accession>A0A3M8B7N6</accession>
<dbReference type="EMBL" id="RHHS01000013">
    <property type="protein sequence ID" value="RNB59438.1"/>
    <property type="molecule type" value="Genomic_DNA"/>
</dbReference>
<dbReference type="Proteomes" id="UP000268829">
    <property type="component" value="Unassembled WGS sequence"/>
</dbReference>
<reference evidence="1 2" key="1">
    <citation type="submission" date="2018-10" db="EMBL/GenBank/DDBJ databases">
        <title>Phylogenomics of Brevibacillus.</title>
        <authorList>
            <person name="Dunlap C."/>
        </authorList>
    </citation>
    <scope>NUCLEOTIDE SEQUENCE [LARGE SCALE GENOMIC DNA]</scope>
    <source>
        <strain evidence="1 2">DSM 100115</strain>
    </source>
</reference>
<keyword evidence="2" id="KW-1185">Reference proteome</keyword>
<comment type="caution">
    <text evidence="1">The sequence shown here is derived from an EMBL/GenBank/DDBJ whole genome shotgun (WGS) entry which is preliminary data.</text>
</comment>
<organism evidence="1 2">
    <name type="scientific">Brevibacillus gelatini</name>
    <dbReference type="NCBI Taxonomy" id="1655277"/>
    <lineage>
        <taxon>Bacteria</taxon>
        <taxon>Bacillati</taxon>
        <taxon>Bacillota</taxon>
        <taxon>Bacilli</taxon>
        <taxon>Bacillales</taxon>
        <taxon>Paenibacillaceae</taxon>
        <taxon>Brevibacillus</taxon>
    </lineage>
</organism>
<proteinExistence type="predicted"/>
<gene>
    <name evidence="1" type="ORF">EDM57_04665</name>
</gene>